<accession>A0A4Y9XP12</accession>
<feature type="compositionally biased region" description="Basic and acidic residues" evidence="1">
    <location>
        <begin position="256"/>
        <end position="274"/>
    </location>
</feature>
<dbReference type="STRING" id="34475.A0A4Y9XP12"/>
<dbReference type="Proteomes" id="UP000298390">
    <property type="component" value="Unassembled WGS sequence"/>
</dbReference>
<evidence type="ECO:0000256" key="1">
    <source>
        <dbReference type="SAM" id="MobiDB-lite"/>
    </source>
</evidence>
<evidence type="ECO:0000313" key="2">
    <source>
        <dbReference type="EMBL" id="TFY52044.1"/>
    </source>
</evidence>
<comment type="caution">
    <text evidence="2">The sequence shown here is derived from an EMBL/GenBank/DDBJ whole genome shotgun (WGS) entry which is preliminary data.</text>
</comment>
<dbReference type="AlphaFoldDB" id="A0A4Y9XP12"/>
<proteinExistence type="predicted"/>
<organism evidence="2 3">
    <name type="scientific">Rhodofomes roseus</name>
    <dbReference type="NCBI Taxonomy" id="34475"/>
    <lineage>
        <taxon>Eukaryota</taxon>
        <taxon>Fungi</taxon>
        <taxon>Dikarya</taxon>
        <taxon>Basidiomycota</taxon>
        <taxon>Agaricomycotina</taxon>
        <taxon>Agaricomycetes</taxon>
        <taxon>Polyporales</taxon>
        <taxon>Rhodofomes</taxon>
    </lineage>
</organism>
<dbReference type="EMBL" id="SEKV01001052">
    <property type="protein sequence ID" value="TFY52044.1"/>
    <property type="molecule type" value="Genomic_DNA"/>
</dbReference>
<evidence type="ECO:0000313" key="3">
    <source>
        <dbReference type="Proteomes" id="UP000298390"/>
    </source>
</evidence>
<name>A0A4Y9XP12_9APHY</name>
<reference evidence="2 3" key="1">
    <citation type="submission" date="2019-01" db="EMBL/GenBank/DDBJ databases">
        <title>Genome sequencing of the rare red list fungi Fomitopsis rosea.</title>
        <authorList>
            <person name="Buettner E."/>
            <person name="Kellner H."/>
        </authorList>
    </citation>
    <scope>NUCLEOTIDE SEQUENCE [LARGE SCALE GENOMIC DNA]</scope>
    <source>
        <strain evidence="2 3">DSM 105464</strain>
    </source>
</reference>
<protein>
    <submittedName>
        <fullName evidence="2">Uncharacterized protein</fullName>
    </submittedName>
</protein>
<sequence length="274" mass="31286">MGPDETIKSKGIVLGLPPQDILSLSPALATVERRIRVGHAHDLLDGIKQSLNHQGAFLLDKRKHARGQKDNTRSQSQVNAAVARTRNIAGMYNYNRDRLIALSREESDVLPWINLDTDLKGKNWNKARQLGDSREEQSWIWTVVPPWRSGVQVEAWQLEVDRVQWFRAKAEMTRANEEVNKLHAEFKRTILGFKNMSNAWEAVSTQQMLSRGAQAYARKKADIFSKMSLQCANAFASTRRDHEEKWDYAKVVTEQPHQEGEGKSSTREDHSSLQ</sequence>
<feature type="region of interest" description="Disordered" evidence="1">
    <location>
        <begin position="251"/>
        <end position="274"/>
    </location>
</feature>
<gene>
    <name evidence="2" type="ORF">EVJ58_g10233</name>
</gene>